<keyword evidence="1" id="KW-0812">Transmembrane</keyword>
<dbReference type="OrthoDB" id="5786415at2"/>
<dbReference type="SUPFAM" id="SSF54523">
    <property type="entry name" value="Pili subunits"/>
    <property type="match status" value="1"/>
</dbReference>
<dbReference type="Proteomes" id="UP000241421">
    <property type="component" value="Unassembled WGS sequence"/>
</dbReference>
<dbReference type="EMBL" id="PXWF02000233">
    <property type="protein sequence ID" value="PWF47729.1"/>
    <property type="molecule type" value="Genomic_DNA"/>
</dbReference>
<evidence type="ECO:0000313" key="2">
    <source>
        <dbReference type="EMBL" id="PWF47729.1"/>
    </source>
</evidence>
<dbReference type="InterPro" id="IPR012902">
    <property type="entry name" value="N_methyl_site"/>
</dbReference>
<dbReference type="NCBIfam" id="TIGR02532">
    <property type="entry name" value="IV_pilin_GFxxxE"/>
    <property type="match status" value="1"/>
</dbReference>
<gene>
    <name evidence="2" type="ORF">C7C56_014280</name>
</gene>
<keyword evidence="1" id="KW-1133">Transmembrane helix</keyword>
<organism evidence="2 3">
    <name type="scientific">Massilia glaciei</name>
    <dbReference type="NCBI Taxonomy" id="1524097"/>
    <lineage>
        <taxon>Bacteria</taxon>
        <taxon>Pseudomonadati</taxon>
        <taxon>Pseudomonadota</taxon>
        <taxon>Betaproteobacteria</taxon>
        <taxon>Burkholderiales</taxon>
        <taxon>Oxalobacteraceae</taxon>
        <taxon>Telluria group</taxon>
        <taxon>Massilia</taxon>
    </lineage>
</organism>
<keyword evidence="1" id="KW-0472">Membrane</keyword>
<dbReference type="InterPro" id="IPR045584">
    <property type="entry name" value="Pilin-like"/>
</dbReference>
<reference evidence="2 3" key="1">
    <citation type="submission" date="2018-04" db="EMBL/GenBank/DDBJ databases">
        <title>Massilia violaceinigra sp. nov., a novel purple-pigmented bacterium isolated from Tianshan glacier, Xinjiang, China.</title>
        <authorList>
            <person name="Wang H."/>
        </authorList>
    </citation>
    <scope>NUCLEOTIDE SEQUENCE [LARGE SCALE GENOMIC DNA]</scope>
    <source>
        <strain evidence="2 3">B448-2</strain>
    </source>
</reference>
<sequence length="192" mass="20206">MRQTRPHAAIRTAAKRRARAFTLVEMVLVIVIVGILSAVAAARIMDRGVTDSAVFAEQGRAMLRYAQKVAVAQNRDVHVRLDGASISLCYQPGAGCPAGARVRAPGGANSDSAATKAACGDSTWHCEAPPTNITLTTLPGITAFYFDPIGKPFASTDVSPTTVSSFTTLTVRVSAGGSNRDTTVERETGYVH</sequence>
<accession>A0A2U2HJQ1</accession>
<comment type="caution">
    <text evidence="2">The sequence shown here is derived from an EMBL/GenBank/DDBJ whole genome shotgun (WGS) entry which is preliminary data.</text>
</comment>
<dbReference type="AlphaFoldDB" id="A0A2U2HJQ1"/>
<proteinExistence type="predicted"/>
<dbReference type="RefSeq" id="WP_106758050.1">
    <property type="nucleotide sequence ID" value="NZ_PXWF02000233.1"/>
</dbReference>
<keyword evidence="3" id="KW-1185">Reference proteome</keyword>
<protein>
    <submittedName>
        <fullName evidence="2">Type II secretion system protein</fullName>
    </submittedName>
</protein>
<evidence type="ECO:0000256" key="1">
    <source>
        <dbReference type="SAM" id="Phobius"/>
    </source>
</evidence>
<name>A0A2U2HJQ1_9BURK</name>
<dbReference type="Gene3D" id="3.30.700.10">
    <property type="entry name" value="Glycoprotein, Type 4 Pilin"/>
    <property type="match status" value="1"/>
</dbReference>
<dbReference type="Pfam" id="PF07963">
    <property type="entry name" value="N_methyl"/>
    <property type="match status" value="1"/>
</dbReference>
<evidence type="ECO:0000313" key="3">
    <source>
        <dbReference type="Proteomes" id="UP000241421"/>
    </source>
</evidence>
<feature type="transmembrane region" description="Helical" evidence="1">
    <location>
        <begin position="20"/>
        <end position="42"/>
    </location>
</feature>